<reference evidence="2" key="1">
    <citation type="submission" date="2020-05" db="EMBL/GenBank/DDBJ databases">
        <title>Frigoriglobus tundricola gen. nov., sp. nov., a psychrotolerant cellulolytic planctomycete of the family Gemmataceae with two divergent copies of 16S rRNA gene.</title>
        <authorList>
            <person name="Kulichevskaya I.S."/>
            <person name="Ivanova A.A."/>
            <person name="Naumoff D.G."/>
            <person name="Beletsky A.V."/>
            <person name="Rijpstra W.I.C."/>
            <person name="Sinninghe Damste J.S."/>
            <person name="Mardanov A.V."/>
            <person name="Ravin N.V."/>
            <person name="Dedysh S.N."/>
        </authorList>
    </citation>
    <scope>NUCLEOTIDE SEQUENCE [LARGE SCALE GENOMIC DNA]</scope>
    <source>
        <strain evidence="2">PL17</strain>
    </source>
</reference>
<dbReference type="NCBIfam" id="TIGR02436">
    <property type="entry name" value="four helix bundle protein"/>
    <property type="match status" value="1"/>
</dbReference>
<dbReference type="KEGG" id="ftj:FTUN_3749"/>
<evidence type="ECO:0000313" key="2">
    <source>
        <dbReference type="Proteomes" id="UP000503447"/>
    </source>
</evidence>
<organism evidence="1 2">
    <name type="scientific">Frigoriglobus tundricola</name>
    <dbReference type="NCBI Taxonomy" id="2774151"/>
    <lineage>
        <taxon>Bacteria</taxon>
        <taxon>Pseudomonadati</taxon>
        <taxon>Planctomycetota</taxon>
        <taxon>Planctomycetia</taxon>
        <taxon>Gemmatales</taxon>
        <taxon>Gemmataceae</taxon>
        <taxon>Frigoriglobus</taxon>
    </lineage>
</organism>
<dbReference type="Gene3D" id="1.20.1440.60">
    <property type="entry name" value="23S rRNA-intervening sequence"/>
    <property type="match status" value="1"/>
</dbReference>
<proteinExistence type="predicted"/>
<dbReference type="PANTHER" id="PTHR38471">
    <property type="entry name" value="FOUR HELIX BUNDLE PROTEIN"/>
    <property type="match status" value="1"/>
</dbReference>
<dbReference type="EMBL" id="CP053452">
    <property type="protein sequence ID" value="QJW96192.1"/>
    <property type="molecule type" value="Genomic_DNA"/>
</dbReference>
<dbReference type="InterPro" id="IPR036583">
    <property type="entry name" value="23S_rRNA_IVS_sf"/>
</dbReference>
<evidence type="ECO:0000313" key="1">
    <source>
        <dbReference type="EMBL" id="QJW96192.1"/>
    </source>
</evidence>
<dbReference type="Pfam" id="PF05635">
    <property type="entry name" value="23S_rRNA_IVP"/>
    <property type="match status" value="1"/>
</dbReference>
<keyword evidence="2" id="KW-1185">Reference proteome</keyword>
<gene>
    <name evidence="1" type="ORF">FTUN_3749</name>
</gene>
<name>A0A6M5YTC7_9BACT</name>
<sequence>MGVRNYSELIAWQKATDLVEAVYALSAGFSREEMCGLTTQVRRAAVSVPSNIAEGQGRWTTGEFVQFLGIANGSLREVGTQIHVAVRLGFVSRIDSETVLRLASEVGRLIYGLRNSLVD</sequence>
<dbReference type="Proteomes" id="UP000503447">
    <property type="component" value="Chromosome"/>
</dbReference>
<dbReference type="CDD" id="cd16377">
    <property type="entry name" value="23S_rRNA_IVP_like"/>
    <property type="match status" value="1"/>
</dbReference>
<dbReference type="PANTHER" id="PTHR38471:SF2">
    <property type="entry name" value="FOUR HELIX BUNDLE PROTEIN"/>
    <property type="match status" value="1"/>
</dbReference>
<dbReference type="AlphaFoldDB" id="A0A6M5YTC7"/>
<accession>A0A6M5YTC7</accession>
<dbReference type="SUPFAM" id="SSF158446">
    <property type="entry name" value="IVS-encoded protein-like"/>
    <property type="match status" value="1"/>
</dbReference>
<protein>
    <recommendedName>
        <fullName evidence="3">Four helix bundle protein</fullName>
    </recommendedName>
</protein>
<evidence type="ECO:0008006" key="3">
    <source>
        <dbReference type="Google" id="ProtNLM"/>
    </source>
</evidence>
<dbReference type="InterPro" id="IPR012657">
    <property type="entry name" value="23S_rRNA-intervening_sequence"/>
</dbReference>
<dbReference type="RefSeq" id="WP_171476075.1">
    <property type="nucleotide sequence ID" value="NZ_CP053452.2"/>
</dbReference>